<gene>
    <name evidence="5" type="ORF">AMTR_s00021p00151130</name>
</gene>
<evidence type="ECO:0000313" key="6">
    <source>
        <dbReference type="Proteomes" id="UP000017836"/>
    </source>
</evidence>
<feature type="region of interest" description="Disordered" evidence="3">
    <location>
        <begin position="435"/>
        <end position="455"/>
    </location>
</feature>
<keyword evidence="2" id="KW-0067">ATP-binding</keyword>
<dbReference type="PRINTS" id="PR00830">
    <property type="entry name" value="ENDOLAPTASE"/>
</dbReference>
<dbReference type="AlphaFoldDB" id="W1PZU5"/>
<dbReference type="EMBL" id="KI392560">
    <property type="protein sequence ID" value="ERN13968.1"/>
    <property type="molecule type" value="Genomic_DNA"/>
</dbReference>
<evidence type="ECO:0000256" key="1">
    <source>
        <dbReference type="ARBA" id="ARBA00022741"/>
    </source>
</evidence>
<dbReference type="CDD" id="cd02645">
    <property type="entry name" value="R3H_AAA"/>
    <property type="match status" value="1"/>
</dbReference>
<reference evidence="6" key="1">
    <citation type="journal article" date="2013" name="Science">
        <title>The Amborella genome and the evolution of flowering plants.</title>
        <authorList>
            <consortium name="Amborella Genome Project"/>
        </authorList>
    </citation>
    <scope>NUCLEOTIDE SEQUENCE [LARGE SCALE GENOMIC DNA]</scope>
</reference>
<dbReference type="InterPro" id="IPR034081">
    <property type="entry name" value="R3H_AAA"/>
</dbReference>
<dbReference type="PANTHER" id="PTHR20953">
    <property type="entry name" value="KINASE-RELATED"/>
    <property type="match status" value="1"/>
</dbReference>
<dbReference type="InterPro" id="IPR058670">
    <property type="entry name" value="PTPase_dom"/>
</dbReference>
<dbReference type="Pfam" id="PF25516">
    <property type="entry name" value="PTPase"/>
    <property type="match status" value="1"/>
</dbReference>
<dbReference type="OMA" id="ILMLGRP"/>
<feature type="domain" description="AAA+ ATPase" evidence="4">
    <location>
        <begin position="87"/>
        <end position="218"/>
    </location>
</feature>
<accession>W1PZU5</accession>
<evidence type="ECO:0000256" key="2">
    <source>
        <dbReference type="ARBA" id="ARBA00022840"/>
    </source>
</evidence>
<keyword evidence="6" id="KW-1185">Reference proteome</keyword>
<dbReference type="GO" id="GO:0005524">
    <property type="term" value="F:ATP binding"/>
    <property type="evidence" value="ECO:0007669"/>
    <property type="project" value="UniProtKB-KW"/>
</dbReference>
<organism evidence="5 6">
    <name type="scientific">Amborella trichopoda</name>
    <dbReference type="NCBI Taxonomy" id="13333"/>
    <lineage>
        <taxon>Eukaryota</taxon>
        <taxon>Viridiplantae</taxon>
        <taxon>Streptophyta</taxon>
        <taxon>Embryophyta</taxon>
        <taxon>Tracheophyta</taxon>
        <taxon>Spermatophyta</taxon>
        <taxon>Magnoliopsida</taxon>
        <taxon>Amborellales</taxon>
        <taxon>Amborellaceae</taxon>
        <taxon>Amborella</taxon>
    </lineage>
</organism>
<protein>
    <recommendedName>
        <fullName evidence="4">AAA+ ATPase domain-containing protein</fullName>
    </recommendedName>
</protein>
<feature type="compositionally biased region" description="Basic and acidic residues" evidence="3">
    <location>
        <begin position="437"/>
        <end position="453"/>
    </location>
</feature>
<dbReference type="CDD" id="cd00009">
    <property type="entry name" value="AAA"/>
    <property type="match status" value="1"/>
</dbReference>
<dbReference type="eggNOG" id="ENOG502QQ4X">
    <property type="taxonomic scope" value="Eukaryota"/>
</dbReference>
<dbReference type="InterPro" id="IPR003593">
    <property type="entry name" value="AAA+_ATPase"/>
</dbReference>
<name>W1PZU5_AMBTC</name>
<dbReference type="SUPFAM" id="SSF52540">
    <property type="entry name" value="P-loop containing nucleoside triphosphate hydrolases"/>
    <property type="match status" value="1"/>
</dbReference>
<dbReference type="SMART" id="SM00382">
    <property type="entry name" value="AAA"/>
    <property type="match status" value="1"/>
</dbReference>
<sequence length="562" mass="61888">MDLGRRPLARFPSGDLVLSDRAITYADLKQASSLVGDFAKDNRAGISRTLHRISAIRNRKGAIVGLTCRVGRAISGSANMIRDLVKDGDSLLLIGPPGVGKTTIIREVARILADDYKKRVIIVDTSNEIGGDGDIPHVGIGGARRMQVPNAEMQHKVLIEAVENHMPQVIVIDEIGTRLEALAASTIAQRGIQLVGSAHGVTIENLTKNPSLDILVGGIQSVTLGDEEASKRGVQKTVLERGGPPTFSCAVEIMSKTELRVHHSLEATVDSILAGRYPHFETRRVSRRGMPCEPHNVQDGVFSDPSSKKVDECIKDDFHDIDAHGRLLNKTTKQIHFDDIRPIRLYTFGFSGTNVKQAVKLLGMEDLIHLTNDISKASAVLASNYKFKKGSQVQEDAKYHRIPIFLTKTSSLADLTRAIQAMFGQQNYVTGSAVGNDNKDGLVDESRDRRGSSEEVDALEETRLAIEDVVIPKGQIVELLPRSPNIIALQMDLIQNHQLHYEKVGEDPNLKLRIFPYYNAEKKEPYTVTETTKTGIVDEPFSHHRSMNYPGDIVTRLPLLSD</sequence>
<proteinExistence type="predicted"/>
<keyword evidence="1" id="KW-0547">Nucleotide-binding</keyword>
<dbReference type="Gramene" id="ERN13968">
    <property type="protein sequence ID" value="ERN13968"/>
    <property type="gene ID" value="AMTR_s00021p00151130"/>
</dbReference>
<dbReference type="FunFam" id="3.40.50.300:FF:001088">
    <property type="entry name" value="uncharacterized protein ycf45 isoform X2"/>
    <property type="match status" value="1"/>
</dbReference>
<dbReference type="Gene3D" id="3.40.50.300">
    <property type="entry name" value="P-loop containing nucleotide triphosphate hydrolases"/>
    <property type="match status" value="1"/>
</dbReference>
<dbReference type="PANTHER" id="PTHR20953:SF3">
    <property type="entry name" value="P-LOOP CONTAINING NUCLEOSIDE TRIPHOSPHATE HYDROLASES SUPERFAMILY PROTEIN"/>
    <property type="match status" value="1"/>
</dbReference>
<evidence type="ECO:0000259" key="4">
    <source>
        <dbReference type="SMART" id="SM00382"/>
    </source>
</evidence>
<dbReference type="InterPro" id="IPR027417">
    <property type="entry name" value="P-loop_NTPase"/>
</dbReference>
<evidence type="ECO:0000313" key="5">
    <source>
        <dbReference type="EMBL" id="ERN13968.1"/>
    </source>
</evidence>
<dbReference type="InterPro" id="IPR045735">
    <property type="entry name" value="Spore_III_AA_AAA+_ATPase"/>
</dbReference>
<evidence type="ECO:0000256" key="3">
    <source>
        <dbReference type="SAM" id="MobiDB-lite"/>
    </source>
</evidence>
<dbReference type="Proteomes" id="UP000017836">
    <property type="component" value="Unassembled WGS sequence"/>
</dbReference>
<dbReference type="STRING" id="13333.W1PZU5"/>
<dbReference type="HOGENOM" id="CLU_022515_2_0_1"/>
<dbReference type="Pfam" id="PF19568">
    <property type="entry name" value="Spore_III_AA"/>
    <property type="match status" value="1"/>
</dbReference>